<reference evidence="1" key="2">
    <citation type="submission" date="2021-04" db="EMBL/GenBank/DDBJ databases">
        <authorList>
            <person name="Podell S."/>
        </authorList>
    </citation>
    <scope>NUCLEOTIDE SEQUENCE</scope>
    <source>
        <strain evidence="1">Hildebrandi</strain>
    </source>
</reference>
<gene>
    <name evidence="1" type="ORF">IV203_029136</name>
</gene>
<protein>
    <submittedName>
        <fullName evidence="1">Uncharacterized protein</fullName>
    </submittedName>
</protein>
<reference evidence="1" key="1">
    <citation type="journal article" date="2021" name="Sci. Rep.">
        <title>Diploid genomic architecture of Nitzschia inconspicua, an elite biomass production diatom.</title>
        <authorList>
            <person name="Oliver A."/>
            <person name="Podell S."/>
            <person name="Pinowska A."/>
            <person name="Traller J.C."/>
            <person name="Smith S.R."/>
            <person name="McClure R."/>
            <person name="Beliaev A."/>
            <person name="Bohutskyi P."/>
            <person name="Hill E.A."/>
            <person name="Rabines A."/>
            <person name="Zheng H."/>
            <person name="Allen L.Z."/>
            <person name="Kuo A."/>
            <person name="Grigoriev I.V."/>
            <person name="Allen A.E."/>
            <person name="Hazlebeck D."/>
            <person name="Allen E.E."/>
        </authorList>
    </citation>
    <scope>NUCLEOTIDE SEQUENCE</scope>
    <source>
        <strain evidence="1">Hildebrandi</strain>
    </source>
</reference>
<name>A0A9K3LTR9_9STRA</name>
<dbReference type="Proteomes" id="UP000693970">
    <property type="component" value="Unassembled WGS sequence"/>
</dbReference>
<dbReference type="EMBL" id="JAGRRH010000007">
    <property type="protein sequence ID" value="KAG7366466.1"/>
    <property type="molecule type" value="Genomic_DNA"/>
</dbReference>
<accession>A0A9K3LTR9</accession>
<sequence length="121" mass="12789">MSILTRTCSSPQSTNTTARSAVEQALLQSAQPLTVGQRCADWFLMKLMALSGTMSGKIGTYAAKPSGADLSSIMEACIVTWFGRNKSTAMMASGTRNENPTLGSLRSSVKCMKGAVFEVGL</sequence>
<keyword evidence="2" id="KW-1185">Reference proteome</keyword>
<comment type="caution">
    <text evidence="1">The sequence shown here is derived from an EMBL/GenBank/DDBJ whole genome shotgun (WGS) entry which is preliminary data.</text>
</comment>
<dbReference type="OrthoDB" id="10680502at2759"/>
<evidence type="ECO:0000313" key="2">
    <source>
        <dbReference type="Proteomes" id="UP000693970"/>
    </source>
</evidence>
<evidence type="ECO:0000313" key="1">
    <source>
        <dbReference type="EMBL" id="KAG7366466.1"/>
    </source>
</evidence>
<organism evidence="1 2">
    <name type="scientific">Nitzschia inconspicua</name>
    <dbReference type="NCBI Taxonomy" id="303405"/>
    <lineage>
        <taxon>Eukaryota</taxon>
        <taxon>Sar</taxon>
        <taxon>Stramenopiles</taxon>
        <taxon>Ochrophyta</taxon>
        <taxon>Bacillariophyta</taxon>
        <taxon>Bacillariophyceae</taxon>
        <taxon>Bacillariophycidae</taxon>
        <taxon>Bacillariales</taxon>
        <taxon>Bacillariaceae</taxon>
        <taxon>Nitzschia</taxon>
    </lineage>
</organism>
<dbReference type="AlphaFoldDB" id="A0A9K3LTR9"/>
<proteinExistence type="predicted"/>